<evidence type="ECO:0000313" key="2">
    <source>
        <dbReference type="EMBL" id="ANK13489.1"/>
    </source>
</evidence>
<dbReference type="RefSeq" id="WP_068352027.1">
    <property type="nucleotide sequence ID" value="NZ_CP016033.1"/>
</dbReference>
<evidence type="ECO:0000313" key="3">
    <source>
        <dbReference type="Proteomes" id="UP000078263"/>
    </source>
</evidence>
<feature type="transmembrane region" description="Helical" evidence="1">
    <location>
        <begin position="185"/>
        <end position="206"/>
    </location>
</feature>
<keyword evidence="1" id="KW-0812">Transmembrane</keyword>
<dbReference type="OrthoDB" id="327431at2"/>
<dbReference type="Proteomes" id="UP000078263">
    <property type="component" value="Chromosome"/>
</dbReference>
<dbReference type="EMBL" id="CP016033">
    <property type="protein sequence ID" value="ANK13489.1"/>
    <property type="molecule type" value="Genomic_DNA"/>
</dbReference>
<feature type="transmembrane region" description="Helical" evidence="1">
    <location>
        <begin position="163"/>
        <end position="179"/>
    </location>
</feature>
<organism evidence="2 3">
    <name type="scientific">Erythrobacter neustonensis</name>
    <dbReference type="NCBI Taxonomy" id="1112"/>
    <lineage>
        <taxon>Bacteria</taxon>
        <taxon>Pseudomonadati</taxon>
        <taxon>Pseudomonadota</taxon>
        <taxon>Alphaproteobacteria</taxon>
        <taxon>Sphingomonadales</taxon>
        <taxon>Erythrobacteraceae</taxon>
        <taxon>Erythrobacter/Porphyrobacter group</taxon>
        <taxon>Erythrobacter</taxon>
    </lineage>
</organism>
<feature type="transmembrane region" description="Helical" evidence="1">
    <location>
        <begin position="64"/>
        <end position="86"/>
    </location>
</feature>
<dbReference type="AlphaFoldDB" id="A0A192D6U0"/>
<gene>
    <name evidence="2" type="ORF">A9D12_11715</name>
</gene>
<feature type="transmembrane region" description="Helical" evidence="1">
    <location>
        <begin position="93"/>
        <end position="112"/>
    </location>
</feature>
<feature type="transmembrane region" description="Helical" evidence="1">
    <location>
        <begin position="132"/>
        <end position="151"/>
    </location>
</feature>
<name>A0A192D6U0_9SPHN</name>
<dbReference type="KEGG" id="pns:A9D12_11715"/>
<keyword evidence="1" id="KW-0472">Membrane</keyword>
<feature type="transmembrane region" description="Helical" evidence="1">
    <location>
        <begin position="22"/>
        <end position="44"/>
    </location>
</feature>
<dbReference type="STRING" id="1112.A9D12_11715"/>
<sequence>MFIGHFAPAFVAATLTPERPRLGVMFVAAQLVDWAFFTFALFGVEAMRIDPAASVMVPYDLYHMPYTHSLLGTGIFAAAFMGVVALHRRDLQLGVLAGMVVLSHWLLDFLVHVPDLTISGTEPKFGLGLWNVPWVAIPLELGLVAAGFAFYMRRTRGPAGPPIVLIAAMLLFQLVNWLAPHPAAAGPFLYLQALLAFAVLTALAVWTGKNRWFRKRGGLALQPW</sequence>
<evidence type="ECO:0000256" key="1">
    <source>
        <dbReference type="SAM" id="Phobius"/>
    </source>
</evidence>
<keyword evidence="3" id="KW-1185">Reference proteome</keyword>
<proteinExistence type="predicted"/>
<accession>A0A192D6U0</accession>
<reference evidence="2 3" key="1">
    <citation type="submission" date="2016-05" db="EMBL/GenBank/DDBJ databases">
        <title>Compelete Genome Sequence of Bacteriochlorophyll-Synthesizing Bacterium Porphyrobacter neustonensis DSM 9434.</title>
        <authorList>
            <person name="Shi X.-L."/>
            <person name="Wu Y.-H."/>
            <person name="Cheng H."/>
            <person name="Xu L."/>
            <person name="Zhang X.-Q."/>
            <person name="Wang C.-S."/>
            <person name="Xu X.-W."/>
        </authorList>
    </citation>
    <scope>NUCLEOTIDE SEQUENCE [LARGE SCALE GENOMIC DNA]</scope>
    <source>
        <strain evidence="2 3">DSM 9434</strain>
    </source>
</reference>
<keyword evidence="1" id="KW-1133">Transmembrane helix</keyword>
<protein>
    <recommendedName>
        <fullName evidence="4">Permease</fullName>
    </recommendedName>
</protein>
<evidence type="ECO:0008006" key="4">
    <source>
        <dbReference type="Google" id="ProtNLM"/>
    </source>
</evidence>